<dbReference type="Proteomes" id="UP000177521">
    <property type="component" value="Unassembled WGS sequence"/>
</dbReference>
<dbReference type="GO" id="GO:0046872">
    <property type="term" value="F:metal ion binding"/>
    <property type="evidence" value="ECO:0007669"/>
    <property type="project" value="UniProtKB-UniRule"/>
</dbReference>
<comment type="function">
    <text evidence="1 6">Removes the N-terminal methionine from nascent proteins. The N-terminal methionine is often cleaved when the second residue in the primary sequence is small and uncharged (Met-Ala-, Cys, Gly, Pro, Ser, Thr, or Val). Requires deformylation of the N(alpha)-formylated initiator methionine before it can be hydrolyzed.</text>
</comment>
<dbReference type="InterPro" id="IPR000994">
    <property type="entry name" value="Pept_M24"/>
</dbReference>
<keyword evidence="3 6" id="KW-0645">Protease</keyword>
<evidence type="ECO:0000256" key="3">
    <source>
        <dbReference type="ARBA" id="ARBA00022670"/>
    </source>
</evidence>
<feature type="binding site" evidence="6">
    <location>
        <position position="170"/>
    </location>
    <ligand>
        <name>a divalent metal cation</name>
        <dbReference type="ChEBI" id="CHEBI:60240"/>
        <label>2</label>
        <note>catalytic</note>
    </ligand>
</feature>
<dbReference type="EMBL" id="MEWS01000004">
    <property type="protein sequence ID" value="OGC82950.1"/>
    <property type="molecule type" value="Genomic_DNA"/>
</dbReference>
<feature type="binding site" evidence="6">
    <location>
        <position position="96"/>
    </location>
    <ligand>
        <name>a divalent metal cation</name>
        <dbReference type="ChEBI" id="CHEBI:60240"/>
        <label>1</label>
    </ligand>
</feature>
<feature type="binding site" evidence="6">
    <location>
        <position position="177"/>
    </location>
    <ligand>
        <name>substrate</name>
    </ligand>
</feature>
<sequence length="249" mass="26604">MSPVSIKTENEINLIREGGRKLGEVLRAVAAAVKPGITTGELNALAEKLIRAAGGEPSFLGYKGYPASLCTSVNEEVVHAIPGERILRQGDIIGLDIGMRYQGFCTDTAVTVPVGVIDQETTKLLSVTKEALNRGIAQVRAGARLGDIGAAIQRIIEKNGFGVVRDLVGHGIGKEVHEEPQIPNYGKEGMGMVLQEGMVICLEPMVTRGNYEVTLEPDGWTVITKDGSKSAHFEHTIAVLSSGFEILTK</sequence>
<name>A0A1F4XMT8_9BACT</name>
<protein>
    <recommendedName>
        <fullName evidence="6 7">Methionine aminopeptidase</fullName>
        <shortName evidence="6">MAP</shortName>
        <shortName evidence="6">MetAP</shortName>
        <ecNumber evidence="6 7">3.4.11.18</ecNumber>
    </recommendedName>
    <alternativeName>
        <fullName evidence="6">Peptidase M</fullName>
    </alternativeName>
</protein>
<dbReference type="HAMAP" id="MF_01974">
    <property type="entry name" value="MetAP_1"/>
    <property type="match status" value="1"/>
</dbReference>
<feature type="binding site" evidence="6">
    <location>
        <position position="107"/>
    </location>
    <ligand>
        <name>a divalent metal cation</name>
        <dbReference type="ChEBI" id="CHEBI:60240"/>
        <label>2</label>
        <note>catalytic</note>
    </ligand>
</feature>
<dbReference type="PANTHER" id="PTHR43330">
    <property type="entry name" value="METHIONINE AMINOPEPTIDASE"/>
    <property type="match status" value="1"/>
</dbReference>
<feature type="binding site" evidence="6">
    <location>
        <position position="79"/>
    </location>
    <ligand>
        <name>substrate</name>
    </ligand>
</feature>
<feature type="binding site" evidence="6">
    <location>
        <position position="203"/>
    </location>
    <ligand>
        <name>a divalent metal cation</name>
        <dbReference type="ChEBI" id="CHEBI:60240"/>
        <label>2</label>
        <note>catalytic</note>
    </ligand>
</feature>
<evidence type="ECO:0000256" key="2">
    <source>
        <dbReference type="ARBA" id="ARBA00022438"/>
    </source>
</evidence>
<accession>A0A1F4XMT8</accession>
<organism evidence="9 10">
    <name type="scientific">Candidatus Abawacabacteria bacterium RIFCSPHIGHO2_01_FULL_46_8</name>
    <dbReference type="NCBI Taxonomy" id="1817815"/>
    <lineage>
        <taxon>Bacteria</taxon>
        <taxon>Candidatus Abawacaibacteriota</taxon>
    </lineage>
</organism>
<feature type="binding site" evidence="6">
    <location>
        <position position="234"/>
    </location>
    <ligand>
        <name>a divalent metal cation</name>
        <dbReference type="ChEBI" id="CHEBI:60240"/>
        <label>2</label>
        <note>catalytic</note>
    </ligand>
</feature>
<comment type="subunit">
    <text evidence="6">Monomer.</text>
</comment>
<keyword evidence="4 6" id="KW-0479">Metal-binding</keyword>
<evidence type="ECO:0000256" key="7">
    <source>
        <dbReference type="RuleBase" id="RU003653"/>
    </source>
</evidence>
<evidence type="ECO:0000256" key="6">
    <source>
        <dbReference type="HAMAP-Rule" id="MF_01974"/>
    </source>
</evidence>
<evidence type="ECO:0000313" key="9">
    <source>
        <dbReference type="EMBL" id="OGC82950.1"/>
    </source>
</evidence>
<evidence type="ECO:0000256" key="4">
    <source>
        <dbReference type="ARBA" id="ARBA00022723"/>
    </source>
</evidence>
<dbReference type="Gene3D" id="3.90.230.10">
    <property type="entry name" value="Creatinase/methionine aminopeptidase superfamily"/>
    <property type="match status" value="1"/>
</dbReference>
<dbReference type="NCBIfam" id="TIGR00500">
    <property type="entry name" value="met_pdase_I"/>
    <property type="match status" value="1"/>
</dbReference>
<dbReference type="EC" id="3.4.11.18" evidence="6 7"/>
<feature type="domain" description="Peptidase M24" evidence="8">
    <location>
        <begin position="14"/>
        <end position="239"/>
    </location>
</feature>
<dbReference type="GO" id="GO:0005829">
    <property type="term" value="C:cytosol"/>
    <property type="evidence" value="ECO:0007669"/>
    <property type="project" value="TreeGrafter"/>
</dbReference>
<evidence type="ECO:0000259" key="8">
    <source>
        <dbReference type="Pfam" id="PF00557"/>
    </source>
</evidence>
<evidence type="ECO:0000313" key="10">
    <source>
        <dbReference type="Proteomes" id="UP000177521"/>
    </source>
</evidence>
<keyword evidence="5 6" id="KW-0378">Hydrolase</keyword>
<feature type="binding site" evidence="6">
    <location>
        <position position="107"/>
    </location>
    <ligand>
        <name>a divalent metal cation</name>
        <dbReference type="ChEBI" id="CHEBI:60240"/>
        <label>1</label>
    </ligand>
</feature>
<proteinExistence type="inferred from homology"/>
<dbReference type="GO" id="GO:0006508">
    <property type="term" value="P:proteolysis"/>
    <property type="evidence" value="ECO:0007669"/>
    <property type="project" value="UniProtKB-KW"/>
</dbReference>
<comment type="caution">
    <text evidence="9">The sequence shown here is derived from an EMBL/GenBank/DDBJ whole genome shotgun (WGS) entry which is preliminary data.</text>
</comment>
<comment type="catalytic activity">
    <reaction evidence="6 7">
        <text>Release of N-terminal amino acids, preferentially methionine, from peptides and arylamides.</text>
        <dbReference type="EC" id="3.4.11.18"/>
    </reaction>
</comment>
<dbReference type="GO" id="GO:0070006">
    <property type="term" value="F:metalloaminopeptidase activity"/>
    <property type="evidence" value="ECO:0007669"/>
    <property type="project" value="UniProtKB-UniRule"/>
</dbReference>
<reference evidence="9 10" key="1">
    <citation type="journal article" date="2016" name="Nat. Commun.">
        <title>Thousands of microbial genomes shed light on interconnected biogeochemical processes in an aquifer system.</title>
        <authorList>
            <person name="Anantharaman K."/>
            <person name="Brown C.T."/>
            <person name="Hug L.A."/>
            <person name="Sharon I."/>
            <person name="Castelle C.J."/>
            <person name="Probst A.J."/>
            <person name="Thomas B.C."/>
            <person name="Singh A."/>
            <person name="Wilkins M.J."/>
            <person name="Karaoz U."/>
            <person name="Brodie E.L."/>
            <person name="Williams K.H."/>
            <person name="Hubbard S.S."/>
            <person name="Banfield J.F."/>
        </authorList>
    </citation>
    <scope>NUCLEOTIDE SEQUENCE [LARGE SCALE GENOMIC DNA]</scope>
</reference>
<dbReference type="Pfam" id="PF00557">
    <property type="entry name" value="Peptidase_M24"/>
    <property type="match status" value="1"/>
</dbReference>
<dbReference type="PRINTS" id="PR00599">
    <property type="entry name" value="MAPEPTIDASE"/>
</dbReference>
<comment type="cofactor">
    <cofactor evidence="6">
        <name>Co(2+)</name>
        <dbReference type="ChEBI" id="CHEBI:48828"/>
    </cofactor>
    <cofactor evidence="6">
        <name>Zn(2+)</name>
        <dbReference type="ChEBI" id="CHEBI:29105"/>
    </cofactor>
    <cofactor evidence="6">
        <name>Mn(2+)</name>
        <dbReference type="ChEBI" id="CHEBI:29035"/>
    </cofactor>
    <cofactor evidence="6">
        <name>Fe(2+)</name>
        <dbReference type="ChEBI" id="CHEBI:29033"/>
    </cofactor>
    <text evidence="6">Binds 2 divalent metal cations per subunit. Has a high-affinity and a low affinity metal-binding site. The true nature of the physiological cofactor is under debate. The enzyme is active with cobalt, zinc, manganese or divalent iron ions. Most likely, methionine aminopeptidases function as mononuclear Fe(2+)-metalloproteases under physiological conditions, and the catalytically relevant metal-binding site has been assigned to the histidine-containing high-affinity site.</text>
</comment>
<dbReference type="InterPro" id="IPR001714">
    <property type="entry name" value="Pept_M24_MAP"/>
</dbReference>
<dbReference type="InterPro" id="IPR036005">
    <property type="entry name" value="Creatinase/aminopeptidase-like"/>
</dbReference>
<gene>
    <name evidence="6" type="primary">map</name>
    <name evidence="9" type="ORF">A2788_00990</name>
</gene>
<dbReference type="InterPro" id="IPR002467">
    <property type="entry name" value="Pept_M24A_MAP1"/>
</dbReference>
<evidence type="ECO:0000256" key="1">
    <source>
        <dbReference type="ARBA" id="ARBA00002521"/>
    </source>
</evidence>
<dbReference type="CDD" id="cd01086">
    <property type="entry name" value="MetAP1"/>
    <property type="match status" value="1"/>
</dbReference>
<feature type="binding site" evidence="6">
    <location>
        <position position="234"/>
    </location>
    <ligand>
        <name>a divalent metal cation</name>
        <dbReference type="ChEBI" id="CHEBI:60240"/>
        <label>1</label>
    </ligand>
</feature>
<comment type="similarity">
    <text evidence="6">Belongs to the peptidase M24A family. Methionine aminopeptidase type 1 subfamily.</text>
</comment>
<evidence type="ECO:0000256" key="5">
    <source>
        <dbReference type="ARBA" id="ARBA00022801"/>
    </source>
</evidence>
<dbReference type="AlphaFoldDB" id="A0A1F4XMT8"/>
<keyword evidence="2 6" id="KW-0031">Aminopeptidase</keyword>
<dbReference type="PANTHER" id="PTHR43330:SF27">
    <property type="entry name" value="METHIONINE AMINOPEPTIDASE"/>
    <property type="match status" value="1"/>
</dbReference>
<dbReference type="GO" id="GO:0004239">
    <property type="term" value="F:initiator methionyl aminopeptidase activity"/>
    <property type="evidence" value="ECO:0007669"/>
    <property type="project" value="UniProtKB-UniRule"/>
</dbReference>
<dbReference type="SUPFAM" id="SSF55920">
    <property type="entry name" value="Creatinase/aminopeptidase"/>
    <property type="match status" value="1"/>
</dbReference>